<evidence type="ECO:0000256" key="5">
    <source>
        <dbReference type="ARBA" id="ARBA00029568"/>
    </source>
</evidence>
<dbReference type="PANTHER" id="PTHR19271">
    <property type="entry name" value="CYTOCHROME B"/>
    <property type="match status" value="1"/>
</dbReference>
<organism evidence="8 9">
    <name type="scientific">Aciditerrimonas ferrireducens</name>
    <dbReference type="NCBI Taxonomy" id="667306"/>
    <lineage>
        <taxon>Bacteria</taxon>
        <taxon>Bacillati</taxon>
        <taxon>Actinomycetota</taxon>
        <taxon>Acidimicrobiia</taxon>
        <taxon>Acidimicrobiales</taxon>
        <taxon>Acidimicrobiaceae</taxon>
        <taxon>Aciditerrimonas</taxon>
    </lineage>
</organism>
<feature type="transmembrane region" description="Helical" evidence="6">
    <location>
        <begin position="158"/>
        <end position="178"/>
    </location>
</feature>
<evidence type="ECO:0000313" key="9">
    <source>
        <dbReference type="Proteomes" id="UP001589788"/>
    </source>
</evidence>
<evidence type="ECO:0000256" key="4">
    <source>
        <dbReference type="ARBA" id="ARBA00029351"/>
    </source>
</evidence>
<dbReference type="RefSeq" id="WP_377788439.1">
    <property type="nucleotide sequence ID" value="NZ_JBHLYQ010000025.1"/>
</dbReference>
<dbReference type="InterPro" id="IPR016174">
    <property type="entry name" value="Di-haem_cyt_TM"/>
</dbReference>
<sequence>MPETSAGTASGNGAVAVRNGRKQSPLDAGLTWLDDRLGVAKGGRTFLDKIFPDHWSFLLGEIALYSFVVLVATGIFLTLYFVPSAAQVVYHGRYKPLDGVKMSAAYASTVHISFGVRSGLVIRQMHHWAADVFIGAIAVHMCRIFFTGAFRKPRELNWIIGVSLLFLAIVNGFLGYSLPDDLISGTGLRIAYSIILSIPLVGSYLAEFVFGGVFPGNGDIIQRMFILHVLIIPVIIAGLIGAHLALLVKQKHTQFPGKGRTEQNVVGSPMFPTFMAKTTGFFFMVAGVLWLLGGLAQINPIWQFGPYIPYKVSYAVQPDWYMGWLDGALRIMPSWEFAGFGHTIPFEVFLPGVLFPGLTATLFVLWPFIEQKLTGDRAEHHLLDRPRDRPRRTAIGAAALSFYFVLFCASSTDLLANFFGISLNIVLWSFRFLVIIVPIVVGLFTYRICLDMAGAPRVGKRKRAMVVLRTPEGEYYTVESEPRPGEGHEELEPAPVPDFIEGIAEGNGAGETEPGVRRVGR</sequence>
<keyword evidence="9" id="KW-1185">Reference proteome</keyword>
<dbReference type="Pfam" id="PF13631">
    <property type="entry name" value="Cytochrom_B_N_2"/>
    <property type="match status" value="1"/>
</dbReference>
<feature type="transmembrane region" description="Helical" evidence="6">
    <location>
        <begin position="280"/>
        <end position="302"/>
    </location>
</feature>
<reference evidence="8 9" key="1">
    <citation type="submission" date="2024-09" db="EMBL/GenBank/DDBJ databases">
        <authorList>
            <person name="Sun Q."/>
            <person name="Mori K."/>
        </authorList>
    </citation>
    <scope>NUCLEOTIDE SEQUENCE [LARGE SCALE GENOMIC DNA]</scope>
    <source>
        <strain evidence="8 9">JCM 15389</strain>
    </source>
</reference>
<dbReference type="InterPro" id="IPR027387">
    <property type="entry name" value="Cytb/b6-like_sf"/>
</dbReference>
<proteinExistence type="predicted"/>
<comment type="caution">
    <text evidence="8">The sequence shown here is derived from an EMBL/GenBank/DDBJ whole genome shotgun (WGS) entry which is preliminary data.</text>
</comment>
<feature type="transmembrane region" description="Helical" evidence="6">
    <location>
        <begin position="62"/>
        <end position="82"/>
    </location>
</feature>
<comment type="catalytic activity">
    <reaction evidence="4">
        <text>a quinol + 2 Fe(III)-[cytochrome c](out) = a quinone + 2 Fe(II)-[cytochrome c](out) + 2 H(+)(out)</text>
        <dbReference type="Rhea" id="RHEA:11484"/>
        <dbReference type="Rhea" id="RHEA-COMP:10350"/>
        <dbReference type="Rhea" id="RHEA-COMP:14399"/>
        <dbReference type="ChEBI" id="CHEBI:15378"/>
        <dbReference type="ChEBI" id="CHEBI:24646"/>
        <dbReference type="ChEBI" id="CHEBI:29033"/>
        <dbReference type="ChEBI" id="CHEBI:29034"/>
        <dbReference type="ChEBI" id="CHEBI:132124"/>
        <dbReference type="EC" id="7.1.1.8"/>
    </reaction>
</comment>
<evidence type="ECO:0000256" key="6">
    <source>
        <dbReference type="SAM" id="Phobius"/>
    </source>
</evidence>
<evidence type="ECO:0000256" key="2">
    <source>
        <dbReference type="ARBA" id="ARBA00012951"/>
    </source>
</evidence>
<feature type="transmembrane region" description="Helical" evidence="6">
    <location>
        <begin position="395"/>
        <end position="419"/>
    </location>
</feature>
<feature type="transmembrane region" description="Helical" evidence="6">
    <location>
        <begin position="225"/>
        <end position="248"/>
    </location>
</feature>
<evidence type="ECO:0000259" key="7">
    <source>
        <dbReference type="PROSITE" id="PS51002"/>
    </source>
</evidence>
<feature type="transmembrane region" description="Helical" evidence="6">
    <location>
        <begin position="348"/>
        <end position="369"/>
    </location>
</feature>
<dbReference type="Gene3D" id="1.20.810.10">
    <property type="entry name" value="Cytochrome Bc1 Complex, Chain C"/>
    <property type="match status" value="1"/>
</dbReference>
<keyword evidence="6" id="KW-0812">Transmembrane</keyword>
<feature type="transmembrane region" description="Helical" evidence="6">
    <location>
        <begin position="190"/>
        <end position="213"/>
    </location>
</feature>
<dbReference type="PANTHER" id="PTHR19271:SF16">
    <property type="entry name" value="CYTOCHROME B"/>
    <property type="match status" value="1"/>
</dbReference>
<gene>
    <name evidence="8" type="ORF">ACFFRE_03885</name>
</gene>
<accession>A0ABV6C0T2</accession>
<dbReference type="InterPro" id="IPR005797">
    <property type="entry name" value="Cyt_b/b6_N"/>
</dbReference>
<dbReference type="EC" id="7.1.1.8" evidence="2"/>
<dbReference type="EMBL" id="JBHLYQ010000025">
    <property type="protein sequence ID" value="MFC0081300.1"/>
    <property type="molecule type" value="Genomic_DNA"/>
</dbReference>
<feature type="transmembrane region" description="Helical" evidence="6">
    <location>
        <begin position="128"/>
        <end position="146"/>
    </location>
</feature>
<feature type="transmembrane region" description="Helical" evidence="6">
    <location>
        <begin position="425"/>
        <end position="446"/>
    </location>
</feature>
<feature type="domain" description="Cytochrome b/b6 N-terminal region profile" evidence="7">
    <location>
        <begin position="29"/>
        <end position="256"/>
    </location>
</feature>
<evidence type="ECO:0000313" key="8">
    <source>
        <dbReference type="EMBL" id="MFC0081300.1"/>
    </source>
</evidence>
<comment type="cofactor">
    <cofactor evidence="1">
        <name>heme</name>
        <dbReference type="ChEBI" id="CHEBI:30413"/>
    </cofactor>
</comment>
<name>A0ABV6C0T2_9ACTN</name>
<keyword evidence="6" id="KW-1133">Transmembrane helix</keyword>
<evidence type="ECO:0000256" key="1">
    <source>
        <dbReference type="ARBA" id="ARBA00001971"/>
    </source>
</evidence>
<dbReference type="Proteomes" id="UP001589788">
    <property type="component" value="Unassembled WGS sequence"/>
</dbReference>
<dbReference type="SUPFAM" id="SSF81342">
    <property type="entry name" value="Transmembrane di-heme cytochromes"/>
    <property type="match status" value="1"/>
</dbReference>
<protein>
    <recommendedName>
        <fullName evidence="3">Cytochrome bc1 complex cytochrome b subunit</fullName>
        <ecNumber evidence="2">7.1.1.8</ecNumber>
    </recommendedName>
    <alternativeName>
        <fullName evidence="5">Cytochrome bc1 reductase complex subunit QcrB</fullName>
    </alternativeName>
</protein>
<evidence type="ECO:0000256" key="3">
    <source>
        <dbReference type="ARBA" id="ARBA00016116"/>
    </source>
</evidence>
<keyword evidence="6" id="KW-0472">Membrane</keyword>
<dbReference type="PROSITE" id="PS51002">
    <property type="entry name" value="CYTB_NTER"/>
    <property type="match status" value="1"/>
</dbReference>